<protein>
    <recommendedName>
        <fullName evidence="5">acetyl-CoA C-acyltransferase</fullName>
        <ecNumber evidence="5">2.3.1.16</ecNumber>
    </recommendedName>
</protein>
<comment type="caution">
    <text evidence="10">The sequence shown here is derived from an EMBL/GenBank/DDBJ whole genome shotgun (WGS) entry which is preliminary data.</text>
</comment>
<dbReference type="Pfam" id="PF02803">
    <property type="entry name" value="Thiolase_C"/>
    <property type="match status" value="1"/>
</dbReference>
<dbReference type="Proteomes" id="UP000037558">
    <property type="component" value="Unassembled WGS sequence"/>
</dbReference>
<evidence type="ECO:0000259" key="9">
    <source>
        <dbReference type="Pfam" id="PF02803"/>
    </source>
</evidence>
<evidence type="ECO:0000256" key="7">
    <source>
        <dbReference type="RuleBase" id="RU003557"/>
    </source>
</evidence>
<evidence type="ECO:0000256" key="4">
    <source>
        <dbReference type="ARBA" id="ARBA00023315"/>
    </source>
</evidence>
<reference evidence="11" key="1">
    <citation type="submission" date="2015-08" db="EMBL/GenBank/DDBJ databases">
        <title>Fjat-14210 dsm16467.</title>
        <authorList>
            <person name="Liu B."/>
            <person name="Wang J."/>
            <person name="Zhu Y."/>
            <person name="Liu G."/>
            <person name="Chen Q."/>
            <person name="Chen Z."/>
            <person name="Lan J."/>
            <person name="Che J."/>
            <person name="Ge C."/>
            <person name="Shi H."/>
            <person name="Pan Z."/>
            <person name="Liu X."/>
        </authorList>
    </citation>
    <scope>NUCLEOTIDE SEQUENCE [LARGE SCALE GENOMIC DNA]</scope>
    <source>
        <strain evidence="11">DSM 16467</strain>
    </source>
</reference>
<dbReference type="PIRSF" id="PIRSF000429">
    <property type="entry name" value="Ac-CoA_Ac_transf"/>
    <property type="match status" value="1"/>
</dbReference>
<gene>
    <name evidence="10" type="ORF">AMD01_00760</name>
</gene>
<keyword evidence="3 7" id="KW-0808">Transferase</keyword>
<name>A0A0M0LH74_9BACI</name>
<dbReference type="STRING" id="284581.AMD01_00760"/>
<evidence type="ECO:0000259" key="8">
    <source>
        <dbReference type="Pfam" id="PF00108"/>
    </source>
</evidence>
<keyword evidence="4 7" id="KW-0012">Acyltransferase</keyword>
<dbReference type="InterPro" id="IPR002155">
    <property type="entry name" value="Thiolase"/>
</dbReference>
<evidence type="ECO:0000256" key="2">
    <source>
        <dbReference type="ARBA" id="ARBA00010982"/>
    </source>
</evidence>
<proteinExistence type="inferred from homology"/>
<comment type="similarity">
    <text evidence="2 7">Belongs to the thiolase-like superfamily. Thiolase family.</text>
</comment>
<dbReference type="PATRIC" id="fig|284581.3.peg.396"/>
<dbReference type="InterPro" id="IPR020615">
    <property type="entry name" value="Thiolase_acyl_enz_int_AS"/>
</dbReference>
<accession>A0A0M0LH74</accession>
<dbReference type="GO" id="GO:0005737">
    <property type="term" value="C:cytoplasm"/>
    <property type="evidence" value="ECO:0007669"/>
    <property type="project" value="UniProtKB-ARBA"/>
</dbReference>
<dbReference type="InterPro" id="IPR016039">
    <property type="entry name" value="Thiolase-like"/>
</dbReference>
<dbReference type="FunFam" id="3.40.47.10:FF:000010">
    <property type="entry name" value="Acetyl-CoA acetyltransferase (Thiolase)"/>
    <property type="match status" value="1"/>
</dbReference>
<evidence type="ECO:0000313" key="11">
    <source>
        <dbReference type="Proteomes" id="UP000037558"/>
    </source>
</evidence>
<dbReference type="InterPro" id="IPR020617">
    <property type="entry name" value="Thiolase_C"/>
</dbReference>
<organism evidence="10 11">
    <name type="scientific">Priestia koreensis</name>
    <dbReference type="NCBI Taxonomy" id="284581"/>
    <lineage>
        <taxon>Bacteria</taxon>
        <taxon>Bacillati</taxon>
        <taxon>Bacillota</taxon>
        <taxon>Bacilli</taxon>
        <taxon>Bacillales</taxon>
        <taxon>Bacillaceae</taxon>
        <taxon>Priestia</taxon>
    </lineage>
</organism>
<dbReference type="CDD" id="cd00751">
    <property type="entry name" value="thiolase"/>
    <property type="match status" value="1"/>
</dbReference>
<evidence type="ECO:0000256" key="1">
    <source>
        <dbReference type="ARBA" id="ARBA00005189"/>
    </source>
</evidence>
<keyword evidence="11" id="KW-1185">Reference proteome</keyword>
<dbReference type="InterPro" id="IPR020613">
    <property type="entry name" value="Thiolase_CS"/>
</dbReference>
<dbReference type="Pfam" id="PF00108">
    <property type="entry name" value="Thiolase_N"/>
    <property type="match status" value="1"/>
</dbReference>
<sequence>MREVVIVDAVRTPIGRYKGGLKDVRPDDLGAVVIKALLDRNPNLPADQIEEVVFGNANQAGEDNRNVARMSALLAGLPTSVAGTTINRLCGSGLDAVMYAARAIAVGEGDMYIAGGTESMTRAPFVMAKPSKDFPRGNMEMYDTTIGWRFTNAKLEKMHGADSMPQTAENVAKRFNVSRSDQDQFAFESQQRAKKAMETNRFADELVAVTYRDRKGNEVVVDRDEHPRPDTTLEKLGKLAPIFQDGTITAGNASGVNDGASALLVMSREKAEELGLKPLAKYVVGATAGLEPSIMGIGPVFSTRKALQRAKLTVNDLGLVELNEAFASQSLECIRQLELDRERVNVNGGAIAFGHPLGASGARILTTLVHEMKKQCVQYGLATMCVGVGQGISMIVENVEESI</sequence>
<dbReference type="InterPro" id="IPR020610">
    <property type="entry name" value="Thiolase_AS"/>
</dbReference>
<dbReference type="GO" id="GO:0010124">
    <property type="term" value="P:phenylacetate catabolic process"/>
    <property type="evidence" value="ECO:0007669"/>
    <property type="project" value="TreeGrafter"/>
</dbReference>
<dbReference type="AlphaFoldDB" id="A0A0M0LH74"/>
<dbReference type="EMBL" id="LILC01000002">
    <property type="protein sequence ID" value="KOO50326.1"/>
    <property type="molecule type" value="Genomic_DNA"/>
</dbReference>
<feature type="active site" description="Proton acceptor" evidence="6">
    <location>
        <position position="355"/>
    </location>
</feature>
<evidence type="ECO:0000313" key="10">
    <source>
        <dbReference type="EMBL" id="KOO50326.1"/>
    </source>
</evidence>
<dbReference type="PANTHER" id="PTHR43853:SF2">
    <property type="entry name" value="3-OXOADIPYL-COA_3-OXO-5,6-DEHYDROSUBERYL-COA THIOLASE"/>
    <property type="match status" value="1"/>
</dbReference>
<evidence type="ECO:0000256" key="3">
    <source>
        <dbReference type="ARBA" id="ARBA00022679"/>
    </source>
</evidence>
<dbReference type="InterPro" id="IPR050215">
    <property type="entry name" value="Thiolase-like_sf_Thiolase"/>
</dbReference>
<feature type="active site" description="Proton acceptor" evidence="6">
    <location>
        <position position="385"/>
    </location>
</feature>
<comment type="pathway">
    <text evidence="1">Lipid metabolism.</text>
</comment>
<dbReference type="EC" id="2.3.1.16" evidence="5"/>
<feature type="active site" description="Acyl-thioester intermediate" evidence="6">
    <location>
        <position position="90"/>
    </location>
</feature>
<dbReference type="SUPFAM" id="SSF53901">
    <property type="entry name" value="Thiolase-like"/>
    <property type="match status" value="2"/>
</dbReference>
<dbReference type="InterPro" id="IPR020616">
    <property type="entry name" value="Thiolase_N"/>
</dbReference>
<dbReference type="NCBIfam" id="TIGR01930">
    <property type="entry name" value="AcCoA-C-Actrans"/>
    <property type="match status" value="1"/>
</dbReference>
<feature type="domain" description="Thiolase C-terminal" evidence="9">
    <location>
        <begin position="276"/>
        <end position="397"/>
    </location>
</feature>
<evidence type="ECO:0000256" key="5">
    <source>
        <dbReference type="ARBA" id="ARBA00024073"/>
    </source>
</evidence>
<dbReference type="PROSITE" id="PS00099">
    <property type="entry name" value="THIOLASE_3"/>
    <property type="match status" value="1"/>
</dbReference>
<dbReference type="RefSeq" id="WP_053399476.1">
    <property type="nucleotide sequence ID" value="NZ_JAUKEN010000002.1"/>
</dbReference>
<dbReference type="GO" id="GO:0006635">
    <property type="term" value="P:fatty acid beta-oxidation"/>
    <property type="evidence" value="ECO:0007669"/>
    <property type="project" value="TreeGrafter"/>
</dbReference>
<dbReference type="PANTHER" id="PTHR43853">
    <property type="entry name" value="3-KETOACYL-COA THIOLASE, PEROXISOMAL"/>
    <property type="match status" value="1"/>
</dbReference>
<dbReference type="PROSITE" id="PS00737">
    <property type="entry name" value="THIOLASE_2"/>
    <property type="match status" value="1"/>
</dbReference>
<dbReference type="GO" id="GO:0003988">
    <property type="term" value="F:acetyl-CoA C-acyltransferase activity"/>
    <property type="evidence" value="ECO:0007669"/>
    <property type="project" value="UniProtKB-EC"/>
</dbReference>
<feature type="domain" description="Thiolase N-terminal" evidence="8">
    <location>
        <begin position="4"/>
        <end position="269"/>
    </location>
</feature>
<dbReference type="OrthoDB" id="9764892at2"/>
<evidence type="ECO:0000256" key="6">
    <source>
        <dbReference type="PIRSR" id="PIRSR000429-1"/>
    </source>
</evidence>
<dbReference type="Gene3D" id="3.40.47.10">
    <property type="match status" value="1"/>
</dbReference>
<dbReference type="PROSITE" id="PS00098">
    <property type="entry name" value="THIOLASE_1"/>
    <property type="match status" value="1"/>
</dbReference>